<evidence type="ECO:0000256" key="8">
    <source>
        <dbReference type="ARBA" id="ARBA00022989"/>
    </source>
</evidence>
<comment type="subcellular location">
    <subcellularLocation>
        <location evidence="1 14">Endoplasmic reticulum membrane</location>
        <topology evidence="1 14">Multi-pass membrane protein</topology>
    </subcellularLocation>
</comment>
<feature type="chain" id="PRO_5002199289" description="Mannosyltransferase" evidence="15">
    <location>
        <begin position="19"/>
        <end position="587"/>
    </location>
</feature>
<dbReference type="OrthoDB" id="19039at2759"/>
<evidence type="ECO:0000313" key="17">
    <source>
        <dbReference type="EMBL" id="GAN03171.1"/>
    </source>
</evidence>
<evidence type="ECO:0000256" key="12">
    <source>
        <dbReference type="ARBA" id="ARBA00044721"/>
    </source>
</evidence>
<dbReference type="UniPathway" id="UPA00378"/>
<organism evidence="17">
    <name type="scientific">Mucor ambiguus</name>
    <dbReference type="NCBI Taxonomy" id="91626"/>
    <lineage>
        <taxon>Eukaryota</taxon>
        <taxon>Fungi</taxon>
        <taxon>Fungi incertae sedis</taxon>
        <taxon>Mucoromycota</taxon>
        <taxon>Mucoromycotina</taxon>
        <taxon>Mucoromycetes</taxon>
        <taxon>Mucorales</taxon>
        <taxon>Mucorineae</taxon>
        <taxon>Mucoraceae</taxon>
        <taxon>Mucor</taxon>
    </lineage>
</organism>
<dbReference type="SUPFAM" id="SSF52833">
    <property type="entry name" value="Thioredoxin-like"/>
    <property type="match status" value="1"/>
</dbReference>
<dbReference type="EC" id="2.4.1.-" evidence="14"/>
<evidence type="ECO:0000256" key="7">
    <source>
        <dbReference type="ARBA" id="ARBA00022824"/>
    </source>
</evidence>
<feature type="domain" description="Glutaredoxin" evidence="16">
    <location>
        <begin position="504"/>
        <end position="564"/>
    </location>
</feature>
<evidence type="ECO:0000256" key="5">
    <source>
        <dbReference type="ARBA" id="ARBA00022679"/>
    </source>
</evidence>
<feature type="transmembrane region" description="Helical" evidence="14">
    <location>
        <begin position="106"/>
        <end position="125"/>
    </location>
</feature>
<dbReference type="GO" id="GO:0005789">
    <property type="term" value="C:endoplasmic reticulum membrane"/>
    <property type="evidence" value="ECO:0007669"/>
    <property type="project" value="UniProtKB-SubCell"/>
</dbReference>
<evidence type="ECO:0000256" key="14">
    <source>
        <dbReference type="RuleBase" id="RU363075"/>
    </source>
</evidence>
<keyword evidence="5 17" id="KW-0808">Transferase</keyword>
<dbReference type="AlphaFoldDB" id="A0A0C9M2W3"/>
<evidence type="ECO:0000256" key="6">
    <source>
        <dbReference type="ARBA" id="ARBA00022692"/>
    </source>
</evidence>
<keyword evidence="7 14" id="KW-0256">Endoplasmic reticulum</keyword>
<dbReference type="PANTHER" id="PTHR22760">
    <property type="entry name" value="GLYCOSYLTRANSFERASE"/>
    <property type="match status" value="1"/>
</dbReference>
<evidence type="ECO:0000256" key="1">
    <source>
        <dbReference type="ARBA" id="ARBA00004477"/>
    </source>
</evidence>
<evidence type="ECO:0000256" key="10">
    <source>
        <dbReference type="ARBA" id="ARBA00023157"/>
    </source>
</evidence>
<dbReference type="InterPro" id="IPR014025">
    <property type="entry name" value="Glutaredoxin_subgr"/>
</dbReference>
<dbReference type="EMBL" id="DF836324">
    <property type="protein sequence ID" value="GAN03171.1"/>
    <property type="molecule type" value="Genomic_DNA"/>
</dbReference>
<sequence>MKLVLACLFALIVLEAYFAPFTKVEESFNLQATYDIIHQVDQFDHVQFPGVVPRTFAGASLLSAMAWPVIQCVRLSPIDQQVLVRVILAAGVVLSLAKIASGVKSLFGSTTANITIMLVICQFHLVFWSSRTLPNTLALPWVELGLSHWLYSLSQSSSRTYHLNWMIRYLTFAGVVFRFEVGILLIILLINEYIHATVSLSSVLKQMAATAIISLLVTVPLDSYLWHAWLWPEGMVFYFNAILNKSSEWGTLPFHAYFASFLPRLLLVSYPLACLAFVTNGRVRRMLMPMIVYIAVFSFLPHKEWRFIIYTIPVFTAAAATSISRSIHAASRSWLHRIALVAMLAGAAASFAIALTMFQISRLNYPGGEALYALHDIEKNAPYVYVHMDADTAMTGASLYGQSNPNWSYSKNETHKSQDDFLEAHYTHIITSTPNVFDTALFEIIDETYGLDSVQLKSLDAYKKSIQNYDLSPIEFRMSPKLYTLRLINPQKTWVEAMLRKYPVVLYSKSYCPYCMAAKQLISKYCKHIEVIEVDHQRNGYEIQDALIELTGQRTFPNLFKHGKSLGGYDRLSALDREGNLADLCDA</sequence>
<keyword evidence="18" id="KW-1185">Reference proteome</keyword>
<dbReference type="Gene3D" id="3.40.30.10">
    <property type="entry name" value="Glutaredoxin"/>
    <property type="match status" value="1"/>
</dbReference>
<dbReference type="InterPro" id="IPR036249">
    <property type="entry name" value="Thioredoxin-like_sf"/>
</dbReference>
<evidence type="ECO:0000256" key="13">
    <source>
        <dbReference type="ARBA" id="ARBA00048899"/>
    </source>
</evidence>
<feature type="transmembrane region" description="Helical" evidence="14">
    <location>
        <begin position="285"/>
        <end position="301"/>
    </location>
</feature>
<evidence type="ECO:0000256" key="3">
    <source>
        <dbReference type="ARBA" id="ARBA00007063"/>
    </source>
</evidence>
<keyword evidence="4 14" id="KW-0328">Glycosyltransferase</keyword>
<dbReference type="PRINTS" id="PR00160">
    <property type="entry name" value="GLUTAREDOXIN"/>
</dbReference>
<evidence type="ECO:0000259" key="16">
    <source>
        <dbReference type="Pfam" id="PF00462"/>
    </source>
</evidence>
<keyword evidence="15" id="KW-0732">Signal</keyword>
<evidence type="ECO:0000256" key="9">
    <source>
        <dbReference type="ARBA" id="ARBA00023136"/>
    </source>
</evidence>
<dbReference type="Pfam" id="PF03901">
    <property type="entry name" value="Glyco_transf_22"/>
    <property type="match status" value="1"/>
</dbReference>
<evidence type="ECO:0000256" key="4">
    <source>
        <dbReference type="ARBA" id="ARBA00022676"/>
    </source>
</evidence>
<keyword evidence="11" id="KW-0676">Redox-active center</keyword>
<feature type="transmembrane region" description="Helical" evidence="14">
    <location>
        <begin position="82"/>
        <end position="100"/>
    </location>
</feature>
<dbReference type="InterPro" id="IPR002109">
    <property type="entry name" value="Glutaredoxin"/>
</dbReference>
<evidence type="ECO:0000256" key="15">
    <source>
        <dbReference type="SAM" id="SignalP"/>
    </source>
</evidence>
<feature type="transmembrane region" description="Helical" evidence="14">
    <location>
        <begin position="307"/>
        <end position="327"/>
    </location>
</feature>
<keyword evidence="8 14" id="KW-1133">Transmembrane helix</keyword>
<evidence type="ECO:0000256" key="11">
    <source>
        <dbReference type="ARBA" id="ARBA00023284"/>
    </source>
</evidence>
<dbReference type="PANTHER" id="PTHR22760:SF1">
    <property type="entry name" value="DOL-P-MAN:MAN(7)GLCNAC(2)-PP-DOL ALPHA-1,6-MANNOSYLTRANSFERASE"/>
    <property type="match status" value="1"/>
</dbReference>
<evidence type="ECO:0000256" key="2">
    <source>
        <dbReference type="ARBA" id="ARBA00004922"/>
    </source>
</evidence>
<comment type="similarity">
    <text evidence="3 14">Belongs to the glycosyltransferase 22 family.</text>
</comment>
<protein>
    <recommendedName>
        <fullName evidence="14">Mannosyltransferase</fullName>
        <ecNumber evidence="14">2.4.1.-</ecNumber>
    </recommendedName>
</protein>
<comment type="pathway">
    <text evidence="2">Protein modification; protein glycosylation.</text>
</comment>
<feature type="transmembrane region" description="Helical" evidence="14">
    <location>
        <begin position="166"/>
        <end position="190"/>
    </location>
</feature>
<gene>
    <name evidence="17" type="ORF">MAM1_0035d02622</name>
</gene>
<dbReference type="GO" id="GO:0016491">
    <property type="term" value="F:oxidoreductase activity"/>
    <property type="evidence" value="ECO:0007669"/>
    <property type="project" value="UniProtKB-ARBA"/>
</dbReference>
<dbReference type="GO" id="GO:0052917">
    <property type="term" value="F:dol-P-Man:Man(7)GlcNAc(2)-PP-Dol alpha-1,6-mannosyltransferase activity"/>
    <property type="evidence" value="ECO:0007669"/>
    <property type="project" value="UniProtKB-EC"/>
</dbReference>
<evidence type="ECO:0000313" key="18">
    <source>
        <dbReference type="Proteomes" id="UP000053815"/>
    </source>
</evidence>
<proteinExistence type="inferred from homology"/>
<feature type="transmembrane region" description="Helical" evidence="14">
    <location>
        <begin position="254"/>
        <end position="278"/>
    </location>
</feature>
<feature type="signal peptide" evidence="15">
    <location>
        <begin position="1"/>
        <end position="18"/>
    </location>
</feature>
<feature type="transmembrane region" description="Helical" evidence="14">
    <location>
        <begin position="202"/>
        <end position="221"/>
    </location>
</feature>
<reference evidence="17" key="1">
    <citation type="submission" date="2014-09" db="EMBL/GenBank/DDBJ databases">
        <title>Draft genome sequence of an oleaginous Mucoromycotina fungus Mucor ambiguus NBRC6742.</title>
        <authorList>
            <person name="Takeda I."/>
            <person name="Yamane N."/>
            <person name="Morita T."/>
            <person name="Tamano K."/>
            <person name="Machida M."/>
            <person name="Baker S."/>
            <person name="Koike H."/>
        </authorList>
    </citation>
    <scope>NUCLEOTIDE SEQUENCE</scope>
    <source>
        <strain evidence="17">NBRC 6742</strain>
    </source>
</reference>
<dbReference type="GO" id="GO:0006487">
    <property type="term" value="P:protein N-linked glycosylation"/>
    <property type="evidence" value="ECO:0007669"/>
    <property type="project" value="TreeGrafter"/>
</dbReference>
<name>A0A0C9M2W3_9FUNG</name>
<comment type="catalytic activity">
    <reaction evidence="13">
        <text>an alpha-D-Man-(1-&gt;2)-alpha-D-Man-(1-&gt;2)-alpha-D-Man-(1-&gt;3)-[alpha-D-Man-(1-&gt;2)-alpha-D-Man-(1-&gt;3)-alpha-D-Man-(1-&gt;6)]-beta-D-Man-(1-&gt;4)-beta-D-GlcNAc-(1-&gt;4)-alpha-D-GlcNAc-diphospho-di-trans,poly-cis-dolichol + a di-trans,poly-cis-dolichyl beta-D-mannosyl phosphate = an alpha-D-Man-(1-&gt;2)-alpha-D-Man-(1-&gt;2)-alpha-D-Man-(1-&gt;3)-[alpha-D-Man-(1-&gt;2)-alpha-D-Man-(1-&gt;3)-[alpha-D-Man-(1-&gt;6)]-alpha-D-Man-(1-&gt;6)]-beta-D-Man-(1-&gt;4)-beta-D-GlcNAc-(1-&gt;4)-alpha-D-GlcNAc-diphospho-di-trans,poly-cis-dolichol + a di-trans,poly-cis-dolichyl phosphate + H(+)</text>
        <dbReference type="Rhea" id="RHEA:29535"/>
        <dbReference type="Rhea" id="RHEA-COMP:19498"/>
        <dbReference type="Rhea" id="RHEA-COMP:19501"/>
        <dbReference type="Rhea" id="RHEA-COMP:19518"/>
        <dbReference type="Rhea" id="RHEA-COMP:19519"/>
        <dbReference type="ChEBI" id="CHEBI:15378"/>
        <dbReference type="ChEBI" id="CHEBI:57683"/>
        <dbReference type="ChEBI" id="CHEBI:58211"/>
        <dbReference type="ChEBI" id="CHEBI:132517"/>
        <dbReference type="ChEBI" id="CHEBI:132519"/>
        <dbReference type="EC" id="2.4.1.260"/>
    </reaction>
    <physiologicalReaction direction="left-to-right" evidence="13">
        <dbReference type="Rhea" id="RHEA:29536"/>
    </physiologicalReaction>
</comment>
<feature type="transmembrane region" description="Helical" evidence="14">
    <location>
        <begin position="339"/>
        <end position="358"/>
    </location>
</feature>
<dbReference type="PROSITE" id="PS00195">
    <property type="entry name" value="GLUTAREDOXIN_1"/>
    <property type="match status" value="1"/>
</dbReference>
<dbReference type="InterPro" id="IPR005599">
    <property type="entry name" value="GPI_mannosylTrfase"/>
</dbReference>
<dbReference type="InterPro" id="IPR011767">
    <property type="entry name" value="GLR_AS"/>
</dbReference>
<dbReference type="CDD" id="cd03419">
    <property type="entry name" value="GRX_GRXh_1_2_like"/>
    <property type="match status" value="1"/>
</dbReference>
<dbReference type="Proteomes" id="UP000053815">
    <property type="component" value="Unassembled WGS sequence"/>
</dbReference>
<keyword evidence="10" id="KW-1015">Disulfide bond</keyword>
<dbReference type="Pfam" id="PF00462">
    <property type="entry name" value="Glutaredoxin"/>
    <property type="match status" value="1"/>
</dbReference>
<comment type="function">
    <text evidence="12">Mannosyltransferase that operates in the biosynthetic pathway of dolichol-linked oligosaccharides, the glycan precursors employed in protein asparagine (N)-glycosylation. The assembly of dolichol-linked oligosaccharides begins on the cytosolic side of the endoplasmic reticulum membrane and finishes in its lumen. The sequential addition of sugars to dolichol pyrophosphate produces dolichol-linked oligosaccharides containing fourteen sugars, including two GlcNAcs, nine mannoses and three glucoses. Once assembled, the oligosaccharide is transferred from the lipid to nascent proteins by oligosaccharyltransferases. In the lumen of the endoplasmic reticulum, adds the eighth mannose residue in an alpha-1,6 linkage onto Man(7)GlcNAc(2)-PP-dolichol to produce Man(8)GlcNAc(2)-PP-dolichol.</text>
</comment>
<keyword evidence="9 14" id="KW-0472">Membrane</keyword>
<dbReference type="STRING" id="91626.A0A0C9M2W3"/>
<dbReference type="PROSITE" id="PS51354">
    <property type="entry name" value="GLUTAREDOXIN_2"/>
    <property type="match status" value="1"/>
</dbReference>
<keyword evidence="6 14" id="KW-0812">Transmembrane</keyword>
<accession>A0A0C9M2W3</accession>